<evidence type="ECO:0000256" key="1">
    <source>
        <dbReference type="SAM" id="Phobius"/>
    </source>
</evidence>
<feature type="domain" description="GGDEF" evidence="2">
    <location>
        <begin position="429"/>
        <end position="553"/>
    </location>
</feature>
<reference evidence="3 4" key="1">
    <citation type="submission" date="2018-08" db="EMBL/GenBank/DDBJ databases">
        <title>A genome reference for cultivated species of the human gut microbiota.</title>
        <authorList>
            <person name="Zou Y."/>
            <person name="Xue W."/>
            <person name="Luo G."/>
        </authorList>
    </citation>
    <scope>NUCLEOTIDE SEQUENCE [LARGE SCALE GENOMIC DNA]</scope>
    <source>
        <strain evidence="3 4">AM07-24</strain>
    </source>
</reference>
<comment type="caution">
    <text evidence="3">The sequence shown here is derived from an EMBL/GenBank/DDBJ whole genome shotgun (WGS) entry which is preliminary data.</text>
</comment>
<feature type="transmembrane region" description="Helical" evidence="1">
    <location>
        <begin position="363"/>
        <end position="380"/>
    </location>
</feature>
<feature type="transmembrane region" description="Helical" evidence="1">
    <location>
        <begin position="299"/>
        <end position="319"/>
    </location>
</feature>
<dbReference type="PROSITE" id="PS50887">
    <property type="entry name" value="GGDEF"/>
    <property type="match status" value="1"/>
</dbReference>
<dbReference type="Proteomes" id="UP000284841">
    <property type="component" value="Unassembled WGS sequence"/>
</dbReference>
<dbReference type="GO" id="GO:0005886">
    <property type="term" value="C:plasma membrane"/>
    <property type="evidence" value="ECO:0007669"/>
    <property type="project" value="TreeGrafter"/>
</dbReference>
<proteinExistence type="predicted"/>
<dbReference type="InterPro" id="IPR029787">
    <property type="entry name" value="Nucleotide_cyclase"/>
</dbReference>
<dbReference type="AlphaFoldDB" id="A0A415DVZ2"/>
<gene>
    <name evidence="3" type="ORF">DW099_16935</name>
</gene>
<name>A0A415DVZ2_9FIRM</name>
<dbReference type="Gene3D" id="3.30.70.270">
    <property type="match status" value="1"/>
</dbReference>
<feature type="transmembrane region" description="Helical" evidence="1">
    <location>
        <begin position="331"/>
        <end position="351"/>
    </location>
</feature>
<dbReference type="InterPro" id="IPR000160">
    <property type="entry name" value="GGDEF_dom"/>
</dbReference>
<dbReference type="Pfam" id="PF00990">
    <property type="entry name" value="GGDEF"/>
    <property type="match status" value="1"/>
</dbReference>
<feature type="transmembrane region" description="Helical" evidence="1">
    <location>
        <begin position="175"/>
        <end position="197"/>
    </location>
</feature>
<dbReference type="GO" id="GO:0043709">
    <property type="term" value="P:cell adhesion involved in single-species biofilm formation"/>
    <property type="evidence" value="ECO:0007669"/>
    <property type="project" value="TreeGrafter"/>
</dbReference>
<keyword evidence="1" id="KW-1133">Transmembrane helix</keyword>
<dbReference type="PANTHER" id="PTHR45138">
    <property type="entry name" value="REGULATORY COMPONENTS OF SENSORY TRANSDUCTION SYSTEM"/>
    <property type="match status" value="1"/>
</dbReference>
<sequence length="553" mass="62340">MKRKCSLKSLMIAIFLLCAVICAVGVIKMDTFPNQRIPLMTKPAFEKGWTYQAGGRQGTVDSFPFHRKDKTDTLILTAELPHLDGSEYLSFSNQYTSCQVFVDSVKIFDYGEETTAPFGSMLGNVSCNVPLKSQYSGKTISIRFEKQYSFAGFSVEEMLLGTGSEIRFYYAKANVGVLACTLLMAIIAVAMFILYLVQKAKRFKYNYRLFLHLSVVAFTGAMWILTDSLLPQFFLGSTIIITVLSFWSFMAMPIPVVNIVADFCNHGKKGLHLAQMVILLNMIVQTLLYMLNLADFPQMLLATHLILVFALICIVYALIRECKSREARFTNDILFAIFVLVLFGLVALADFYVSGTSNNNSLYYRWGIIIFVLLLTVVNIKRMGVFLEEWEQNRVLSKLAFTDIMTKTSNRSAYERYMDDKAGCDVKKANLSFILIDLNDLKKVNDTYGHSAGDQVLIDAARCIKKVLGNVGDVYRIGGDEFVVIIEGKDVDGQAYQAKLTEEIEKSNHKAKYPFTMAFGFASAKAEGCNDLKELQKKADLNMYLDKQNYKKQ</sequence>
<feature type="transmembrane region" description="Helical" evidence="1">
    <location>
        <begin position="238"/>
        <end position="261"/>
    </location>
</feature>
<evidence type="ECO:0000313" key="4">
    <source>
        <dbReference type="Proteomes" id="UP000284841"/>
    </source>
</evidence>
<dbReference type="PANTHER" id="PTHR45138:SF6">
    <property type="entry name" value="DIGUANYLATE CYCLASE DGCN"/>
    <property type="match status" value="1"/>
</dbReference>
<dbReference type="CDD" id="cd01949">
    <property type="entry name" value="GGDEF"/>
    <property type="match status" value="1"/>
</dbReference>
<dbReference type="GO" id="GO:1902201">
    <property type="term" value="P:negative regulation of bacterial-type flagellum-dependent cell motility"/>
    <property type="evidence" value="ECO:0007669"/>
    <property type="project" value="TreeGrafter"/>
</dbReference>
<dbReference type="InterPro" id="IPR043128">
    <property type="entry name" value="Rev_trsase/Diguanyl_cyclase"/>
</dbReference>
<evidence type="ECO:0000259" key="2">
    <source>
        <dbReference type="PROSITE" id="PS50887"/>
    </source>
</evidence>
<feature type="transmembrane region" description="Helical" evidence="1">
    <location>
        <begin position="209"/>
        <end position="226"/>
    </location>
</feature>
<dbReference type="NCBIfam" id="TIGR00254">
    <property type="entry name" value="GGDEF"/>
    <property type="match status" value="1"/>
</dbReference>
<dbReference type="SUPFAM" id="SSF55073">
    <property type="entry name" value="Nucleotide cyclase"/>
    <property type="match status" value="1"/>
</dbReference>
<dbReference type="GO" id="GO:0052621">
    <property type="term" value="F:diguanylate cyclase activity"/>
    <property type="evidence" value="ECO:0007669"/>
    <property type="project" value="TreeGrafter"/>
</dbReference>
<protein>
    <submittedName>
        <fullName evidence="3">Diguanylate cyclase</fullName>
    </submittedName>
</protein>
<organism evidence="3 4">
    <name type="scientific">Emergencia timonensis</name>
    <dbReference type="NCBI Taxonomy" id="1776384"/>
    <lineage>
        <taxon>Bacteria</taxon>
        <taxon>Bacillati</taxon>
        <taxon>Bacillota</taxon>
        <taxon>Clostridia</taxon>
        <taxon>Peptostreptococcales</taxon>
        <taxon>Anaerovoracaceae</taxon>
        <taxon>Emergencia</taxon>
    </lineage>
</organism>
<dbReference type="SMART" id="SM00267">
    <property type="entry name" value="GGDEF"/>
    <property type="match status" value="1"/>
</dbReference>
<keyword evidence="1" id="KW-0812">Transmembrane</keyword>
<keyword evidence="1" id="KW-0472">Membrane</keyword>
<accession>A0A415DVZ2</accession>
<feature type="transmembrane region" description="Helical" evidence="1">
    <location>
        <begin position="273"/>
        <end position="293"/>
    </location>
</feature>
<dbReference type="InterPro" id="IPR050469">
    <property type="entry name" value="Diguanylate_Cyclase"/>
</dbReference>
<keyword evidence="4" id="KW-1185">Reference proteome</keyword>
<dbReference type="OrthoDB" id="9804955at2"/>
<dbReference type="STRING" id="1776384.GCA_900086585_01347"/>
<dbReference type="EMBL" id="QRMS01000006">
    <property type="protein sequence ID" value="RHJ84657.1"/>
    <property type="molecule type" value="Genomic_DNA"/>
</dbReference>
<evidence type="ECO:0000313" key="3">
    <source>
        <dbReference type="EMBL" id="RHJ84657.1"/>
    </source>
</evidence>